<dbReference type="EMBL" id="BOMH01000022">
    <property type="protein sequence ID" value="GID65210.1"/>
    <property type="molecule type" value="Genomic_DNA"/>
</dbReference>
<evidence type="ECO:0000313" key="2">
    <source>
        <dbReference type="EMBL" id="GID65210.1"/>
    </source>
</evidence>
<gene>
    <name evidence="2" type="ORF">Acy02nite_30910</name>
</gene>
<feature type="region of interest" description="Disordered" evidence="1">
    <location>
        <begin position="1"/>
        <end position="32"/>
    </location>
</feature>
<comment type="caution">
    <text evidence="2">The sequence shown here is derived from an EMBL/GenBank/DDBJ whole genome shotgun (WGS) entry which is preliminary data.</text>
</comment>
<protein>
    <submittedName>
        <fullName evidence="2">Uncharacterized protein</fullName>
    </submittedName>
</protein>
<organism evidence="2 3">
    <name type="scientific">Actinoplanes cyaneus</name>
    <dbReference type="NCBI Taxonomy" id="52696"/>
    <lineage>
        <taxon>Bacteria</taxon>
        <taxon>Bacillati</taxon>
        <taxon>Actinomycetota</taxon>
        <taxon>Actinomycetes</taxon>
        <taxon>Micromonosporales</taxon>
        <taxon>Micromonosporaceae</taxon>
        <taxon>Actinoplanes</taxon>
    </lineage>
</organism>
<name>A0A919M0K1_9ACTN</name>
<reference evidence="2" key="1">
    <citation type="submission" date="2021-01" db="EMBL/GenBank/DDBJ databases">
        <title>Whole genome shotgun sequence of Actinoplanes cyaneus NBRC 14990.</title>
        <authorList>
            <person name="Komaki H."/>
            <person name="Tamura T."/>
        </authorList>
    </citation>
    <scope>NUCLEOTIDE SEQUENCE</scope>
    <source>
        <strain evidence="2">NBRC 14990</strain>
    </source>
</reference>
<proteinExistence type="predicted"/>
<dbReference type="Proteomes" id="UP000619479">
    <property type="component" value="Unassembled WGS sequence"/>
</dbReference>
<evidence type="ECO:0000313" key="3">
    <source>
        <dbReference type="Proteomes" id="UP000619479"/>
    </source>
</evidence>
<keyword evidence="3" id="KW-1185">Reference proteome</keyword>
<accession>A0A919M0K1</accession>
<dbReference type="AlphaFoldDB" id="A0A919M0K1"/>
<evidence type="ECO:0000256" key="1">
    <source>
        <dbReference type="SAM" id="MobiDB-lite"/>
    </source>
</evidence>
<feature type="compositionally biased region" description="Low complexity" evidence="1">
    <location>
        <begin position="14"/>
        <end position="23"/>
    </location>
</feature>
<sequence length="69" mass="7345">MAVADPPEPEPESLPESPQAASSIPVPATPAMPIAARRSTPLIVSASRGLDVVRNLTDRGMRIGRFLPW</sequence>